<dbReference type="Pfam" id="PF02190">
    <property type="entry name" value="LON_substr_bdg"/>
    <property type="match status" value="1"/>
</dbReference>
<dbReference type="EMBL" id="JARAOO010000012">
    <property type="protein sequence ID" value="KAJ7949660.1"/>
    <property type="molecule type" value="Genomic_DNA"/>
</dbReference>
<evidence type="ECO:0000313" key="3">
    <source>
        <dbReference type="Proteomes" id="UP001163823"/>
    </source>
</evidence>
<dbReference type="GO" id="GO:0008233">
    <property type="term" value="F:peptidase activity"/>
    <property type="evidence" value="ECO:0007669"/>
    <property type="project" value="UniProtKB-KW"/>
</dbReference>
<dbReference type="Gene3D" id="2.30.130.40">
    <property type="entry name" value="LON domain-like"/>
    <property type="match status" value="1"/>
</dbReference>
<organism evidence="2 3">
    <name type="scientific">Quillaja saponaria</name>
    <name type="common">Soap bark tree</name>
    <dbReference type="NCBI Taxonomy" id="32244"/>
    <lineage>
        <taxon>Eukaryota</taxon>
        <taxon>Viridiplantae</taxon>
        <taxon>Streptophyta</taxon>
        <taxon>Embryophyta</taxon>
        <taxon>Tracheophyta</taxon>
        <taxon>Spermatophyta</taxon>
        <taxon>Magnoliopsida</taxon>
        <taxon>eudicotyledons</taxon>
        <taxon>Gunneridae</taxon>
        <taxon>Pentapetalae</taxon>
        <taxon>rosids</taxon>
        <taxon>fabids</taxon>
        <taxon>Fabales</taxon>
        <taxon>Quillajaceae</taxon>
        <taxon>Quillaja</taxon>
    </lineage>
</organism>
<comment type="caution">
    <text evidence="2">The sequence shown here is derived from an EMBL/GenBank/DDBJ whole genome shotgun (WGS) entry which is preliminary data.</text>
</comment>
<dbReference type="InterPro" id="IPR046336">
    <property type="entry name" value="Lon_prtase_N_sf"/>
</dbReference>
<dbReference type="AlphaFoldDB" id="A0AAD7L338"/>
<dbReference type="PROSITE" id="PS51787">
    <property type="entry name" value="LON_N"/>
    <property type="match status" value="1"/>
</dbReference>
<accession>A0AAD7L338</accession>
<evidence type="ECO:0000313" key="2">
    <source>
        <dbReference type="EMBL" id="KAJ7949660.1"/>
    </source>
</evidence>
<dbReference type="PANTHER" id="PTHR46732">
    <property type="entry name" value="ATP-DEPENDENT PROTEASE LA (LON) DOMAIN PROTEIN"/>
    <property type="match status" value="1"/>
</dbReference>
<evidence type="ECO:0000259" key="1">
    <source>
        <dbReference type="PROSITE" id="PS51787"/>
    </source>
</evidence>
<keyword evidence="2" id="KW-0645">Protease</keyword>
<dbReference type="InterPro" id="IPR015947">
    <property type="entry name" value="PUA-like_sf"/>
</dbReference>
<dbReference type="InterPro" id="IPR003111">
    <property type="entry name" value="Lon_prtase_N"/>
</dbReference>
<dbReference type="SUPFAM" id="SSF88697">
    <property type="entry name" value="PUA domain-like"/>
    <property type="match status" value="1"/>
</dbReference>
<keyword evidence="3" id="KW-1185">Reference proteome</keyword>
<reference evidence="2" key="1">
    <citation type="journal article" date="2023" name="Science">
        <title>Elucidation of the pathway for biosynthesis of saponin adjuvants from the soapbark tree.</title>
        <authorList>
            <person name="Reed J."/>
            <person name="Orme A."/>
            <person name="El-Demerdash A."/>
            <person name="Owen C."/>
            <person name="Martin L.B.B."/>
            <person name="Misra R.C."/>
            <person name="Kikuchi S."/>
            <person name="Rejzek M."/>
            <person name="Martin A.C."/>
            <person name="Harkess A."/>
            <person name="Leebens-Mack J."/>
            <person name="Louveau T."/>
            <person name="Stephenson M.J."/>
            <person name="Osbourn A."/>
        </authorList>
    </citation>
    <scope>NUCLEOTIDE SEQUENCE</scope>
    <source>
        <strain evidence="2">S10</strain>
    </source>
</reference>
<dbReference type="Proteomes" id="UP001163823">
    <property type="component" value="Chromosome 12"/>
</dbReference>
<dbReference type="KEGG" id="qsa:O6P43_029970"/>
<protein>
    <submittedName>
        <fullName evidence="2">ATP-dependent protease La (LON) domain protein</fullName>
    </submittedName>
</protein>
<name>A0AAD7L338_QUISA</name>
<sequence>MNSISCSHTPSSSSPVVYIHNAGFVTRQRLCFQFPARGSPASSCSFHFGIPGVCSARNTMLRPMKRECLTQNASSLELPLLPFVVNEVLVPTESKTLHIYEARFLALLDECLTKTKGLFVHFVLDPTTISDSSAEVSFSPRYGCLVVIENVERLNIGALVSIRGISRVKTLKFIQEEPYLKGEIVPMRDKVCESLHNAGLKVTELNEAMYNLNSLEIKIKAPKQTLLQTRIANSLMWAERGPSLELDEAFIPSMAELVAFAALQPVSGSTPSELLKLKNKKLKAMVVEDTIQRLNSSLEHVKETTSLVAAKLAIQSLRIE</sequence>
<gene>
    <name evidence="2" type="ORF">O6P43_029970</name>
</gene>
<proteinExistence type="predicted"/>
<dbReference type="PANTHER" id="PTHR46732:SF5">
    <property type="entry name" value="ATP-DEPENDENT PROTEASE LA (LON) DOMAIN PROTEIN"/>
    <property type="match status" value="1"/>
</dbReference>
<dbReference type="SMART" id="SM00464">
    <property type="entry name" value="LON"/>
    <property type="match status" value="1"/>
</dbReference>
<dbReference type="GO" id="GO:0006508">
    <property type="term" value="P:proteolysis"/>
    <property type="evidence" value="ECO:0007669"/>
    <property type="project" value="UniProtKB-KW"/>
</dbReference>
<feature type="domain" description="Lon N-terminal" evidence="1">
    <location>
        <begin position="78"/>
        <end position="305"/>
    </location>
</feature>
<keyword evidence="2" id="KW-0378">Hydrolase</keyword>